<evidence type="ECO:0000313" key="2">
    <source>
        <dbReference type="Proteomes" id="UP000244855"/>
    </source>
</evidence>
<gene>
    <name evidence="1" type="ORF">DM02DRAFT_146335</name>
</gene>
<reference evidence="1 2" key="1">
    <citation type="journal article" date="2018" name="Sci. Rep.">
        <title>Comparative genomics provides insights into the lifestyle and reveals functional heterogeneity of dark septate endophytic fungi.</title>
        <authorList>
            <person name="Knapp D.G."/>
            <person name="Nemeth J.B."/>
            <person name="Barry K."/>
            <person name="Hainaut M."/>
            <person name="Henrissat B."/>
            <person name="Johnson J."/>
            <person name="Kuo A."/>
            <person name="Lim J.H.P."/>
            <person name="Lipzen A."/>
            <person name="Nolan M."/>
            <person name="Ohm R.A."/>
            <person name="Tamas L."/>
            <person name="Grigoriev I.V."/>
            <person name="Spatafora J.W."/>
            <person name="Nagy L.G."/>
            <person name="Kovacs G.M."/>
        </authorList>
    </citation>
    <scope>NUCLEOTIDE SEQUENCE [LARGE SCALE GENOMIC DNA]</scope>
    <source>
        <strain evidence="1 2">DSE2036</strain>
    </source>
</reference>
<proteinExistence type="predicted"/>
<keyword evidence="2" id="KW-1185">Reference proteome</keyword>
<name>A0A2V1DC31_9PLEO</name>
<evidence type="ECO:0000313" key="1">
    <source>
        <dbReference type="EMBL" id="PVH95618.1"/>
    </source>
</evidence>
<dbReference type="Proteomes" id="UP000244855">
    <property type="component" value="Unassembled WGS sequence"/>
</dbReference>
<accession>A0A2V1DC31</accession>
<dbReference type="AlphaFoldDB" id="A0A2V1DC31"/>
<protein>
    <submittedName>
        <fullName evidence="1">Uncharacterized protein</fullName>
    </submittedName>
</protein>
<dbReference type="EMBL" id="KZ805489">
    <property type="protein sequence ID" value="PVH95618.1"/>
    <property type="molecule type" value="Genomic_DNA"/>
</dbReference>
<organism evidence="1 2">
    <name type="scientific">Periconia macrospinosa</name>
    <dbReference type="NCBI Taxonomy" id="97972"/>
    <lineage>
        <taxon>Eukaryota</taxon>
        <taxon>Fungi</taxon>
        <taxon>Dikarya</taxon>
        <taxon>Ascomycota</taxon>
        <taxon>Pezizomycotina</taxon>
        <taxon>Dothideomycetes</taxon>
        <taxon>Pleosporomycetidae</taxon>
        <taxon>Pleosporales</taxon>
        <taxon>Massarineae</taxon>
        <taxon>Periconiaceae</taxon>
        <taxon>Periconia</taxon>
    </lineage>
</organism>
<sequence length="153" mass="16885">MQRTSNQYDMSCTGTGMRSEARSFVDCWCRLPCTHGMPCHAVCKNEPARPGRVSTRADMGQSHLMIHGDMPCSNEHGQLLRGEIPGKGKENILATATTLAACTCTRVRSASARYTSTHTHTSNNIHSALYPSACRAKQQPHIFLHFPAKCCRH</sequence>